<name>A0ACC0CVZ4_9PEZI</name>
<sequence length="275" mass="31171">MAQYATAAITAVTATAAITSSSGAYRHQDRLYRARNSDENSPWQHPQQRSPPFTSTRSRHNLGYYSQPLYYPASIYRHYAHHAECPGPQCHYRAFLTDSIQRYNESRRELRQTYISNLRDLQRLHAAQPRKSDAERHADVDLLYAYYVARVRAVFDAHRRDHRRLFGRDYLCWAPPERDDTSGSGCLVRSYGGSHNTNNSHALSRVGWSDHDHDHDGSGGCAAGYHGVGVGVDATGQQLQGRTTTTVIRERTREGTGCDGEDELLSDKQEEREES</sequence>
<evidence type="ECO:0000313" key="1">
    <source>
        <dbReference type="EMBL" id="KAI6084569.1"/>
    </source>
</evidence>
<dbReference type="EMBL" id="MU394335">
    <property type="protein sequence ID" value="KAI6084569.1"/>
    <property type="molecule type" value="Genomic_DNA"/>
</dbReference>
<protein>
    <submittedName>
        <fullName evidence="1">Uncharacterized protein</fullName>
    </submittedName>
</protein>
<organism evidence="1 2">
    <name type="scientific">Hypoxylon rubiginosum</name>
    <dbReference type="NCBI Taxonomy" id="110542"/>
    <lineage>
        <taxon>Eukaryota</taxon>
        <taxon>Fungi</taxon>
        <taxon>Dikarya</taxon>
        <taxon>Ascomycota</taxon>
        <taxon>Pezizomycotina</taxon>
        <taxon>Sordariomycetes</taxon>
        <taxon>Xylariomycetidae</taxon>
        <taxon>Xylariales</taxon>
        <taxon>Hypoxylaceae</taxon>
        <taxon>Hypoxylon</taxon>
    </lineage>
</organism>
<comment type="caution">
    <text evidence="1">The sequence shown here is derived from an EMBL/GenBank/DDBJ whole genome shotgun (WGS) entry which is preliminary data.</text>
</comment>
<accession>A0ACC0CVZ4</accession>
<dbReference type="Proteomes" id="UP001497680">
    <property type="component" value="Unassembled WGS sequence"/>
</dbReference>
<gene>
    <name evidence="1" type="ORF">F4821DRAFT_279966</name>
</gene>
<evidence type="ECO:0000313" key="2">
    <source>
        <dbReference type="Proteomes" id="UP001497680"/>
    </source>
</evidence>
<proteinExistence type="predicted"/>
<keyword evidence="2" id="KW-1185">Reference proteome</keyword>
<reference evidence="1 2" key="1">
    <citation type="journal article" date="2022" name="New Phytol.">
        <title>Ecological generalism drives hyperdiversity of secondary metabolite gene clusters in xylarialean endophytes.</title>
        <authorList>
            <person name="Franco M.E.E."/>
            <person name="Wisecaver J.H."/>
            <person name="Arnold A.E."/>
            <person name="Ju Y.M."/>
            <person name="Slot J.C."/>
            <person name="Ahrendt S."/>
            <person name="Moore L.P."/>
            <person name="Eastman K.E."/>
            <person name="Scott K."/>
            <person name="Konkel Z."/>
            <person name="Mondo S.J."/>
            <person name="Kuo A."/>
            <person name="Hayes R.D."/>
            <person name="Haridas S."/>
            <person name="Andreopoulos B."/>
            <person name="Riley R."/>
            <person name="LaButti K."/>
            <person name="Pangilinan J."/>
            <person name="Lipzen A."/>
            <person name="Amirebrahimi M."/>
            <person name="Yan J."/>
            <person name="Adam C."/>
            <person name="Keymanesh K."/>
            <person name="Ng V."/>
            <person name="Louie K."/>
            <person name="Northen T."/>
            <person name="Drula E."/>
            <person name="Henrissat B."/>
            <person name="Hsieh H.M."/>
            <person name="Youens-Clark K."/>
            <person name="Lutzoni F."/>
            <person name="Miadlikowska J."/>
            <person name="Eastwood D.C."/>
            <person name="Hamelin R.C."/>
            <person name="Grigoriev I.V."/>
            <person name="U'Ren J.M."/>
        </authorList>
    </citation>
    <scope>NUCLEOTIDE SEQUENCE [LARGE SCALE GENOMIC DNA]</scope>
    <source>
        <strain evidence="1 2">ER1909</strain>
    </source>
</reference>